<keyword evidence="2" id="KW-1133">Transmembrane helix</keyword>
<evidence type="ECO:0000256" key="2">
    <source>
        <dbReference type="SAM" id="Phobius"/>
    </source>
</evidence>
<reference evidence="4 5" key="2">
    <citation type="journal article" date="2008" name="Nature">
        <title>The Phaeodactylum genome reveals the evolutionary history of diatom genomes.</title>
        <authorList>
            <person name="Bowler C."/>
            <person name="Allen A.E."/>
            <person name="Badger J.H."/>
            <person name="Grimwood J."/>
            <person name="Jabbari K."/>
            <person name="Kuo A."/>
            <person name="Maheswari U."/>
            <person name="Martens C."/>
            <person name="Maumus F."/>
            <person name="Otillar R.P."/>
            <person name="Rayko E."/>
            <person name="Salamov A."/>
            <person name="Vandepoele K."/>
            <person name="Beszteri B."/>
            <person name="Gruber A."/>
            <person name="Heijde M."/>
            <person name="Katinka M."/>
            <person name="Mock T."/>
            <person name="Valentin K."/>
            <person name="Verret F."/>
            <person name="Berges J.A."/>
            <person name="Brownlee C."/>
            <person name="Cadoret J.P."/>
            <person name="Chiovitti A."/>
            <person name="Choi C.J."/>
            <person name="Coesel S."/>
            <person name="De Martino A."/>
            <person name="Detter J.C."/>
            <person name="Durkin C."/>
            <person name="Falciatore A."/>
            <person name="Fournet J."/>
            <person name="Haruta M."/>
            <person name="Huysman M.J."/>
            <person name="Jenkins B.D."/>
            <person name="Jiroutova K."/>
            <person name="Jorgensen R.E."/>
            <person name="Joubert Y."/>
            <person name="Kaplan A."/>
            <person name="Kroger N."/>
            <person name="Kroth P.G."/>
            <person name="La Roche J."/>
            <person name="Lindquist E."/>
            <person name="Lommer M."/>
            <person name="Martin-Jezequel V."/>
            <person name="Lopez P.J."/>
            <person name="Lucas S."/>
            <person name="Mangogna M."/>
            <person name="McGinnis K."/>
            <person name="Medlin L.K."/>
            <person name="Montsant A."/>
            <person name="Oudot-Le Secq M.P."/>
            <person name="Napoli C."/>
            <person name="Obornik M."/>
            <person name="Parker M.S."/>
            <person name="Petit J.L."/>
            <person name="Porcel B.M."/>
            <person name="Poulsen N."/>
            <person name="Robison M."/>
            <person name="Rychlewski L."/>
            <person name="Rynearson T.A."/>
            <person name="Schmutz J."/>
            <person name="Shapiro H."/>
            <person name="Siaut M."/>
            <person name="Stanley M."/>
            <person name="Sussman M.R."/>
            <person name="Taylor A.R."/>
            <person name="Vardi A."/>
            <person name="von Dassow P."/>
            <person name="Vyverman W."/>
            <person name="Willis A."/>
            <person name="Wyrwicz L.S."/>
            <person name="Rokhsar D.S."/>
            <person name="Weissenbach J."/>
            <person name="Armbrust E.V."/>
            <person name="Green B.R."/>
            <person name="Van de Peer Y."/>
            <person name="Grigoriev I.V."/>
        </authorList>
    </citation>
    <scope>NUCLEOTIDE SEQUENCE [LARGE SCALE GENOMIC DNA]</scope>
    <source>
        <strain evidence="4 5">CCMP1335</strain>
    </source>
</reference>
<keyword evidence="3" id="KW-0732">Signal</keyword>
<feature type="region of interest" description="Disordered" evidence="1">
    <location>
        <begin position="359"/>
        <end position="432"/>
    </location>
</feature>
<feature type="compositionally biased region" description="Polar residues" evidence="1">
    <location>
        <begin position="368"/>
        <end position="394"/>
    </location>
</feature>
<feature type="compositionally biased region" description="Basic and acidic residues" evidence="1">
    <location>
        <begin position="470"/>
        <end position="483"/>
    </location>
</feature>
<keyword evidence="2" id="KW-0812">Transmembrane</keyword>
<name>B8LCB4_THAPS</name>
<keyword evidence="5" id="KW-1185">Reference proteome</keyword>
<dbReference type="RefSeq" id="XP_002296754.1">
    <property type="nucleotide sequence ID" value="XM_002296718.1"/>
</dbReference>
<proteinExistence type="predicted"/>
<dbReference type="PaxDb" id="35128-Thaps10322"/>
<dbReference type="InParanoid" id="B8LCB4"/>
<dbReference type="GeneID" id="7449956"/>
<dbReference type="KEGG" id="tps:THAPSDRAFT_10322"/>
<evidence type="ECO:0000313" key="4">
    <source>
        <dbReference type="EMBL" id="EED86955.1"/>
    </source>
</evidence>
<feature type="chain" id="PRO_5002876597" evidence="3">
    <location>
        <begin position="23"/>
        <end position="508"/>
    </location>
</feature>
<dbReference type="EMBL" id="DS999417">
    <property type="protein sequence ID" value="EED86955.1"/>
    <property type="molecule type" value="Genomic_DNA"/>
</dbReference>
<accession>B8LCB4</accession>
<feature type="region of interest" description="Disordered" evidence="1">
    <location>
        <begin position="463"/>
        <end position="497"/>
    </location>
</feature>
<evidence type="ECO:0000313" key="5">
    <source>
        <dbReference type="Proteomes" id="UP000001449"/>
    </source>
</evidence>
<feature type="transmembrane region" description="Helical" evidence="2">
    <location>
        <begin position="275"/>
        <end position="297"/>
    </location>
</feature>
<feature type="compositionally biased region" description="Polar residues" evidence="1">
    <location>
        <begin position="403"/>
        <end position="423"/>
    </location>
</feature>
<evidence type="ECO:0000256" key="1">
    <source>
        <dbReference type="SAM" id="MobiDB-lite"/>
    </source>
</evidence>
<reference evidence="4 5" key="1">
    <citation type="journal article" date="2004" name="Science">
        <title>The genome of the diatom Thalassiosira pseudonana: ecology, evolution, and metabolism.</title>
        <authorList>
            <person name="Armbrust E.V."/>
            <person name="Berges J.A."/>
            <person name="Bowler C."/>
            <person name="Green B.R."/>
            <person name="Martinez D."/>
            <person name="Putnam N.H."/>
            <person name="Zhou S."/>
            <person name="Allen A.E."/>
            <person name="Apt K.E."/>
            <person name="Bechner M."/>
            <person name="Brzezinski M.A."/>
            <person name="Chaal B.K."/>
            <person name="Chiovitti A."/>
            <person name="Davis A.K."/>
            <person name="Demarest M.S."/>
            <person name="Detter J.C."/>
            <person name="Glavina T."/>
            <person name="Goodstein D."/>
            <person name="Hadi M.Z."/>
            <person name="Hellsten U."/>
            <person name="Hildebrand M."/>
            <person name="Jenkins B.D."/>
            <person name="Jurka J."/>
            <person name="Kapitonov V.V."/>
            <person name="Kroger N."/>
            <person name="Lau W.W."/>
            <person name="Lane T.W."/>
            <person name="Larimer F.W."/>
            <person name="Lippmeier J.C."/>
            <person name="Lucas S."/>
            <person name="Medina M."/>
            <person name="Montsant A."/>
            <person name="Obornik M."/>
            <person name="Parker M.S."/>
            <person name="Palenik B."/>
            <person name="Pazour G.J."/>
            <person name="Richardson P.M."/>
            <person name="Rynearson T.A."/>
            <person name="Saito M.A."/>
            <person name="Schwartz D.C."/>
            <person name="Thamatrakoln K."/>
            <person name="Valentin K."/>
            <person name="Vardi A."/>
            <person name="Wilkerson F.P."/>
            <person name="Rokhsar D.S."/>
        </authorList>
    </citation>
    <scope>NUCLEOTIDE SEQUENCE [LARGE SCALE GENOMIC DNA]</scope>
    <source>
        <strain evidence="4 5">CCMP1335</strain>
    </source>
</reference>
<organism evidence="4 5">
    <name type="scientific">Thalassiosira pseudonana</name>
    <name type="common">Marine diatom</name>
    <name type="synonym">Cyclotella nana</name>
    <dbReference type="NCBI Taxonomy" id="35128"/>
    <lineage>
        <taxon>Eukaryota</taxon>
        <taxon>Sar</taxon>
        <taxon>Stramenopiles</taxon>
        <taxon>Ochrophyta</taxon>
        <taxon>Bacillariophyta</taxon>
        <taxon>Coscinodiscophyceae</taxon>
        <taxon>Thalassiosirophycidae</taxon>
        <taxon>Thalassiosirales</taxon>
        <taxon>Thalassiosiraceae</taxon>
        <taxon>Thalassiosira</taxon>
    </lineage>
</organism>
<dbReference type="AlphaFoldDB" id="B8LCB4"/>
<gene>
    <name evidence="4" type="ORF">THAPSDRAFT_10322</name>
</gene>
<keyword evidence="2" id="KW-0472">Membrane</keyword>
<feature type="signal peptide" evidence="3">
    <location>
        <begin position="1"/>
        <end position="22"/>
    </location>
</feature>
<evidence type="ECO:0000256" key="3">
    <source>
        <dbReference type="SAM" id="SignalP"/>
    </source>
</evidence>
<protein>
    <submittedName>
        <fullName evidence="4">Uncharacterized protein</fullName>
    </submittedName>
</protein>
<sequence length="508" mass="55868">MMSTRALAYAILALSTLSSIHASIITSNQQQQYQHQFSTTRELEKKKSNDVGFILIPLLPFIVSLDAAGDNINVLKDEETMQQIIEVFNSIAIDIFNSSEYASRLDDVDLGTLHQLGEMGESDALNNDGTVISSYRTENISNSDVAEFSNNNGEDTTIYVMLAINATASFTGSYFEDDPLTEEISKLLVEGLNDNEEELVSMLLPVVCACDDGSGEVKVEERCLTVYSLEMQLYEGGAVADEGGEGNADATVGAIEEAANDSERNADDADDNSELVWMIPTIIAGVLLVLIISTIIYRKKHQRQEREVFLQEQHEDFASSQDDEHDTSLHLGIHDGSFPVTTKNNNKIDQLLEDFASDSSYMSSDPSEANTSMSGTSGFSSYLDQENGKNNNTGAFKLEDVAHTSSRQSTLSNNNSESVTSRATGGGYLPTSLRKQESFEGDYRSRSAMAKLSLKKDILQVAGESSNNGEESRMMEQQKESKKGVGIHPTSLEEEGNRLRVQWERHWG</sequence>
<dbReference type="Proteomes" id="UP000001449">
    <property type="component" value="Chromosome 16"/>
</dbReference>
<dbReference type="HOGENOM" id="CLU_536960_0_0_1"/>